<dbReference type="AlphaFoldDB" id="A0A914CCE9"/>
<sequence length="277" mass="31631">MNLTEENPIPSTEKLKKEDVKCGSSTIVIPAELQFLLASLCEFKVPQNERKRLGLRYFKTPEVQKFLLTLEEYETIPVEILQTDANVIISVLKELLSHFPGGIFHDENEEFICVSLKCSLEFALIYVQGLIETLPSFLQNFTYLVCKSLKNLAQQSSGSLIDAYTDLLILFTPVLFPHSVAEISRFLRATRISLILIDMCDITFKPFLAPEILDNTGDEDFFKEIFQRLSQLQNAFATAENFTKLKDPSSEFDICLIEDVPRNLNNNSGYYQITYVE</sequence>
<dbReference type="Proteomes" id="UP000887540">
    <property type="component" value="Unplaced"/>
</dbReference>
<keyword evidence="1" id="KW-1185">Reference proteome</keyword>
<name>A0A914CCE9_9BILA</name>
<proteinExistence type="predicted"/>
<dbReference type="Gene3D" id="1.10.555.10">
    <property type="entry name" value="Rho GTPase activation protein"/>
    <property type="match status" value="1"/>
</dbReference>
<accession>A0A914CCE9</accession>
<reference evidence="2" key="1">
    <citation type="submission" date="2022-11" db="UniProtKB">
        <authorList>
            <consortium name="WormBaseParasite"/>
        </authorList>
    </citation>
    <scope>IDENTIFICATION</scope>
</reference>
<evidence type="ECO:0000313" key="1">
    <source>
        <dbReference type="Proteomes" id="UP000887540"/>
    </source>
</evidence>
<dbReference type="SUPFAM" id="SSF48350">
    <property type="entry name" value="GTPase activation domain, GAP"/>
    <property type="match status" value="1"/>
</dbReference>
<protein>
    <submittedName>
        <fullName evidence="2">Uncharacterized protein</fullName>
    </submittedName>
</protein>
<dbReference type="WBParaSite" id="ACRNAN_Path_852.g3290.t1">
    <property type="protein sequence ID" value="ACRNAN_Path_852.g3290.t1"/>
    <property type="gene ID" value="ACRNAN_Path_852.g3290"/>
</dbReference>
<evidence type="ECO:0000313" key="2">
    <source>
        <dbReference type="WBParaSite" id="ACRNAN_Path_852.g3290.t1"/>
    </source>
</evidence>
<organism evidence="1 2">
    <name type="scientific">Acrobeloides nanus</name>
    <dbReference type="NCBI Taxonomy" id="290746"/>
    <lineage>
        <taxon>Eukaryota</taxon>
        <taxon>Metazoa</taxon>
        <taxon>Ecdysozoa</taxon>
        <taxon>Nematoda</taxon>
        <taxon>Chromadorea</taxon>
        <taxon>Rhabditida</taxon>
        <taxon>Tylenchina</taxon>
        <taxon>Cephalobomorpha</taxon>
        <taxon>Cephaloboidea</taxon>
        <taxon>Cephalobidae</taxon>
        <taxon>Acrobeloides</taxon>
    </lineage>
</organism>
<dbReference type="InterPro" id="IPR008936">
    <property type="entry name" value="Rho_GTPase_activation_prot"/>
</dbReference>